<proteinExistence type="inferred from homology"/>
<comment type="caution">
    <text evidence="3">The sequence shown here is derived from an EMBL/GenBank/DDBJ whole genome shotgun (WGS) entry which is preliminary data.</text>
</comment>
<dbReference type="InterPro" id="IPR052546">
    <property type="entry name" value="Transposase_8_domain"/>
</dbReference>
<dbReference type="Pfam" id="PF01527">
    <property type="entry name" value="HTH_Tnp_1"/>
    <property type="match status" value="1"/>
</dbReference>
<comment type="similarity">
    <text evidence="1">Belongs to the transposase 8 family.</text>
</comment>
<reference evidence="3 4" key="1">
    <citation type="submission" date="2015-11" db="EMBL/GenBank/DDBJ databases">
        <title>Genomic analysis of 38 Legionella species identifies large and diverse effector repertoires.</title>
        <authorList>
            <person name="Burstein D."/>
            <person name="Amaro F."/>
            <person name="Zusman T."/>
            <person name="Lifshitz Z."/>
            <person name="Cohen O."/>
            <person name="Gilbert J.A."/>
            <person name="Pupko T."/>
            <person name="Shuman H.A."/>
            <person name="Segal G."/>
        </authorList>
    </citation>
    <scope>NUCLEOTIDE SEQUENCE [LARGE SCALE GENOMIC DNA]</scope>
    <source>
        <strain evidence="3 4">CDC#1407-AL-14</strain>
    </source>
</reference>
<dbReference type="EMBL" id="LNXT01000001">
    <property type="protein sequence ID" value="KTC76009.1"/>
    <property type="molecule type" value="Genomic_DNA"/>
</dbReference>
<dbReference type="InterPro" id="IPR009057">
    <property type="entry name" value="Homeodomain-like_sf"/>
</dbReference>
<protein>
    <submittedName>
        <fullName evidence="3">Transposase ORF-A, IS-type</fullName>
    </submittedName>
</protein>
<sequence length="88" mass="10435">MKRSRFTEHQILNILKYVENGRLVKDVCREHGISDATYYNWKAKYGGMEASDIKRMKQLEEENAKLKRMFADLSLENRALKDVIEKKL</sequence>
<evidence type="ECO:0000313" key="3">
    <source>
        <dbReference type="EMBL" id="KTC76009.1"/>
    </source>
</evidence>
<name>A0ABR5QSU3_9GAMM</name>
<gene>
    <name evidence="3" type="ORF">Lbir_0078</name>
</gene>
<organism evidence="3 4">
    <name type="scientific">Legionella birminghamensis</name>
    <dbReference type="NCBI Taxonomy" id="28083"/>
    <lineage>
        <taxon>Bacteria</taxon>
        <taxon>Pseudomonadati</taxon>
        <taxon>Pseudomonadota</taxon>
        <taxon>Gammaproteobacteria</taxon>
        <taxon>Legionellales</taxon>
        <taxon>Legionellaceae</taxon>
        <taxon>Legionella</taxon>
    </lineage>
</organism>
<keyword evidence="4" id="KW-1185">Reference proteome</keyword>
<evidence type="ECO:0000256" key="1">
    <source>
        <dbReference type="ARBA" id="ARBA00009964"/>
    </source>
</evidence>
<feature type="coiled-coil region" evidence="2">
    <location>
        <begin position="49"/>
        <end position="76"/>
    </location>
</feature>
<keyword evidence="2" id="KW-0175">Coiled coil</keyword>
<dbReference type="InterPro" id="IPR002514">
    <property type="entry name" value="Transposase_8"/>
</dbReference>
<evidence type="ECO:0000313" key="4">
    <source>
        <dbReference type="Proteomes" id="UP000054735"/>
    </source>
</evidence>
<dbReference type="SUPFAM" id="SSF46689">
    <property type="entry name" value="Homeodomain-like"/>
    <property type="match status" value="1"/>
</dbReference>
<dbReference type="Proteomes" id="UP000054735">
    <property type="component" value="Unassembled WGS sequence"/>
</dbReference>
<evidence type="ECO:0000256" key="2">
    <source>
        <dbReference type="SAM" id="Coils"/>
    </source>
</evidence>
<accession>A0ABR5QSU3</accession>
<dbReference type="PANTHER" id="PTHR33609">
    <property type="entry name" value="LOW CALCIUM RESPONSE LOCUS PROTEIN S"/>
    <property type="match status" value="1"/>
</dbReference>
<dbReference type="PANTHER" id="PTHR33609:SF5">
    <property type="entry name" value="LOW CALCIUM RESPONSE LOCUS PROTEIN S"/>
    <property type="match status" value="1"/>
</dbReference>